<organism evidence="5 6">
    <name type="scientific">Micromonospora carbonacea</name>
    <dbReference type="NCBI Taxonomy" id="47853"/>
    <lineage>
        <taxon>Bacteria</taxon>
        <taxon>Bacillati</taxon>
        <taxon>Actinomycetota</taxon>
        <taxon>Actinomycetes</taxon>
        <taxon>Micromonosporales</taxon>
        <taxon>Micromonosporaceae</taxon>
        <taxon>Micromonospora</taxon>
    </lineage>
</organism>
<evidence type="ECO:0000256" key="3">
    <source>
        <dbReference type="ARBA" id="ARBA00023163"/>
    </source>
</evidence>
<dbReference type="GO" id="GO:0003677">
    <property type="term" value="F:DNA binding"/>
    <property type="evidence" value="ECO:0007669"/>
    <property type="project" value="UniProtKB-KW"/>
</dbReference>
<dbReference type="GO" id="GO:0003700">
    <property type="term" value="F:DNA-binding transcription factor activity"/>
    <property type="evidence" value="ECO:0007669"/>
    <property type="project" value="InterPro"/>
</dbReference>
<keyword evidence="3" id="KW-0804">Transcription</keyword>
<name>A0A1C4YH15_9ACTN</name>
<dbReference type="EMBL" id="FMCT01000006">
    <property type="protein sequence ID" value="SCF20022.1"/>
    <property type="molecule type" value="Genomic_DNA"/>
</dbReference>
<dbReference type="InterPro" id="IPR036388">
    <property type="entry name" value="WH-like_DNA-bd_sf"/>
</dbReference>
<evidence type="ECO:0000256" key="1">
    <source>
        <dbReference type="ARBA" id="ARBA00023015"/>
    </source>
</evidence>
<keyword evidence="2" id="KW-0238">DNA-binding</keyword>
<evidence type="ECO:0000256" key="2">
    <source>
        <dbReference type="ARBA" id="ARBA00023125"/>
    </source>
</evidence>
<dbReference type="PROSITE" id="PS50987">
    <property type="entry name" value="HTH_ARSR_2"/>
    <property type="match status" value="1"/>
</dbReference>
<dbReference type="AlphaFoldDB" id="A0A1C4YH15"/>
<dbReference type="InterPro" id="IPR011991">
    <property type="entry name" value="ArsR-like_HTH"/>
</dbReference>
<dbReference type="InterPro" id="IPR001845">
    <property type="entry name" value="HTH_ArsR_DNA-bd_dom"/>
</dbReference>
<accession>A0A1C4YH15</accession>
<dbReference type="PANTHER" id="PTHR43132">
    <property type="entry name" value="ARSENICAL RESISTANCE OPERON REPRESSOR ARSR-RELATED"/>
    <property type="match status" value="1"/>
</dbReference>
<dbReference type="InterPro" id="IPR051011">
    <property type="entry name" value="Metal_resp_trans_reg"/>
</dbReference>
<feature type="domain" description="HTH arsR-type" evidence="4">
    <location>
        <begin position="252"/>
        <end position="339"/>
    </location>
</feature>
<reference evidence="6" key="1">
    <citation type="submission" date="2016-06" db="EMBL/GenBank/DDBJ databases">
        <authorList>
            <person name="Varghese N."/>
            <person name="Submissions Spin"/>
        </authorList>
    </citation>
    <scope>NUCLEOTIDE SEQUENCE [LARGE SCALE GENOMIC DNA]</scope>
    <source>
        <strain evidence="6">DSM 43168</strain>
    </source>
</reference>
<proteinExistence type="predicted"/>
<dbReference type="Pfam" id="PF01047">
    <property type="entry name" value="MarR"/>
    <property type="match status" value="1"/>
</dbReference>
<evidence type="ECO:0000313" key="5">
    <source>
        <dbReference type="EMBL" id="SCF20022.1"/>
    </source>
</evidence>
<evidence type="ECO:0000313" key="6">
    <source>
        <dbReference type="Proteomes" id="UP000183585"/>
    </source>
</evidence>
<dbReference type="InterPro" id="IPR000835">
    <property type="entry name" value="HTH_MarR-typ"/>
</dbReference>
<dbReference type="Proteomes" id="UP000183585">
    <property type="component" value="Unassembled WGS sequence"/>
</dbReference>
<dbReference type="Gene3D" id="1.10.10.10">
    <property type="entry name" value="Winged helix-like DNA-binding domain superfamily/Winged helix DNA-binding domain"/>
    <property type="match status" value="1"/>
</dbReference>
<sequence length="339" mass="36550">MLRLRFTADDLARVRLVKGWGPLAETYFSLTRLRRHHPRDLLGGWTARVGRASSGLVHPCASLFDGGQLDLITLTGRTTSIEEGLEALLAVRPQHLRAELDTAATIANDVGDRLRRVTDAGDVAGSRADRSRLATFLGDYHRVAMAPYWDRIHARLSAQHAALTRVLAEQGVEGLLGTLAPFARWRPPVLEVGHSHRPVLSETPLGGRGLLLVPSLFYESRPALWNSVVDDQAPPVLLLPAARGPGDLATILAHPSGVNRLAAVASLLGRTRAHALDCIGAQGSCSTGELARHLDVSPASASEHTTVLRHAGLVVTTRQGREVRHRLTTLGQDLLDGTL</sequence>
<protein>
    <submittedName>
        <fullName evidence="5">MarR family protein</fullName>
    </submittedName>
</protein>
<dbReference type="SUPFAM" id="SSF46785">
    <property type="entry name" value="Winged helix' DNA-binding domain"/>
    <property type="match status" value="1"/>
</dbReference>
<keyword evidence="6" id="KW-1185">Reference proteome</keyword>
<gene>
    <name evidence="5" type="ORF">GA0070563_106127</name>
</gene>
<dbReference type="PANTHER" id="PTHR43132:SF8">
    <property type="entry name" value="HTH-TYPE TRANSCRIPTIONAL REGULATOR KMTR"/>
    <property type="match status" value="1"/>
</dbReference>
<keyword evidence="1" id="KW-0805">Transcription regulation</keyword>
<dbReference type="SMART" id="SM00418">
    <property type="entry name" value="HTH_ARSR"/>
    <property type="match status" value="1"/>
</dbReference>
<dbReference type="CDD" id="cd00090">
    <property type="entry name" value="HTH_ARSR"/>
    <property type="match status" value="1"/>
</dbReference>
<dbReference type="InterPro" id="IPR036390">
    <property type="entry name" value="WH_DNA-bd_sf"/>
</dbReference>
<evidence type="ECO:0000259" key="4">
    <source>
        <dbReference type="PROSITE" id="PS50987"/>
    </source>
</evidence>